<organism evidence="1 2">
    <name type="scientific">Phlebia brevispora</name>
    <dbReference type="NCBI Taxonomy" id="194682"/>
    <lineage>
        <taxon>Eukaryota</taxon>
        <taxon>Fungi</taxon>
        <taxon>Dikarya</taxon>
        <taxon>Basidiomycota</taxon>
        <taxon>Agaricomycotina</taxon>
        <taxon>Agaricomycetes</taxon>
        <taxon>Polyporales</taxon>
        <taxon>Meruliaceae</taxon>
        <taxon>Phlebia</taxon>
    </lineage>
</organism>
<sequence length="354" mass="38404">MSSTLTSAVNNNLVRTTTSSRAECCVLAHVAFDMGVFVLTLSLCLALACSIFLDLPWYTCVALLAFILGLRSLAHKLRDPYGSFHIDLNRIDPAEKGEPKTEWLNMGYWKDAKSFPDACEALALKVINAAHCAPGGRVLDVGHGSGESLLLQLQHPNVPRPSELVGITSLAEHHKRALARTKLADSSSTHVTLYHGDAVYRSNKAGRDHPLSPSTSAPGFTSVVAIDCAYHFHTRRDFLVQCFATLAPGGRIALADLCFGADASGNTRGWEGTLISLLGVMPKDNIVSCDAYVCEMESIGYEDVHLEDISADVFPGFIRFLSSRGVAWRLFSQMISLLVVLGVRFVVVSGRKPL</sequence>
<dbReference type="EMBL" id="JANHOG010002570">
    <property type="protein sequence ID" value="KAJ3522055.1"/>
    <property type="molecule type" value="Genomic_DNA"/>
</dbReference>
<keyword evidence="2" id="KW-1185">Reference proteome</keyword>
<dbReference type="Proteomes" id="UP001148662">
    <property type="component" value="Unassembled WGS sequence"/>
</dbReference>
<name>A0ACC1RLT7_9APHY</name>
<comment type="caution">
    <text evidence="1">The sequence shown here is derived from an EMBL/GenBank/DDBJ whole genome shotgun (WGS) entry which is preliminary data.</text>
</comment>
<evidence type="ECO:0000313" key="1">
    <source>
        <dbReference type="EMBL" id="KAJ3522055.1"/>
    </source>
</evidence>
<evidence type="ECO:0000313" key="2">
    <source>
        <dbReference type="Proteomes" id="UP001148662"/>
    </source>
</evidence>
<proteinExistence type="predicted"/>
<reference evidence="1" key="1">
    <citation type="submission" date="2022-07" db="EMBL/GenBank/DDBJ databases">
        <title>Genome Sequence of Phlebia brevispora.</title>
        <authorList>
            <person name="Buettner E."/>
        </authorList>
    </citation>
    <scope>NUCLEOTIDE SEQUENCE</scope>
    <source>
        <strain evidence="1">MPL23</strain>
    </source>
</reference>
<gene>
    <name evidence="1" type="ORF">NM688_g8932</name>
</gene>
<accession>A0ACC1RLT7</accession>
<protein>
    <submittedName>
        <fullName evidence="1">Uncharacterized protein</fullName>
    </submittedName>
</protein>